<evidence type="ECO:0000313" key="1">
    <source>
        <dbReference type="EMBL" id="KAJ7524894.1"/>
    </source>
</evidence>
<organism evidence="1 2">
    <name type="scientific">Diphasiastrum complanatum</name>
    <name type="common">Issler's clubmoss</name>
    <name type="synonym">Lycopodium complanatum</name>
    <dbReference type="NCBI Taxonomy" id="34168"/>
    <lineage>
        <taxon>Eukaryota</taxon>
        <taxon>Viridiplantae</taxon>
        <taxon>Streptophyta</taxon>
        <taxon>Embryophyta</taxon>
        <taxon>Tracheophyta</taxon>
        <taxon>Lycopodiopsida</taxon>
        <taxon>Lycopodiales</taxon>
        <taxon>Lycopodiaceae</taxon>
        <taxon>Lycopodioideae</taxon>
        <taxon>Diphasiastrum</taxon>
    </lineage>
</organism>
<gene>
    <name evidence="1" type="ORF">O6H91_17G026500</name>
</gene>
<protein>
    <submittedName>
        <fullName evidence="1">Uncharacterized protein</fullName>
    </submittedName>
</protein>
<comment type="caution">
    <text evidence="1">The sequence shown here is derived from an EMBL/GenBank/DDBJ whole genome shotgun (WGS) entry which is preliminary data.</text>
</comment>
<sequence length="188" mass="20806">MNEESMDQVSFSADQFHAIVAPKVNMIEAGGGINLWVLGVLVTLKALGNETGGTYAVFEDRVPPGSGPPPHIHTLEDESWYMLEGELIWLVGGKEFHAKPGSFIHLPRFVPHTFENRFDKTAVMVLNYAPGGLENWFLQVGKRVQDPAEAPPRVSNEERKKAVELMKEYGVIYAGNPEQKQQSSSATI</sequence>
<accession>A0ACC2B525</accession>
<reference evidence="2" key="1">
    <citation type="journal article" date="2024" name="Proc. Natl. Acad. Sci. U.S.A.">
        <title>Extraordinary preservation of gene collinearity over three hundred million years revealed in homosporous lycophytes.</title>
        <authorList>
            <person name="Li C."/>
            <person name="Wickell D."/>
            <person name="Kuo L.Y."/>
            <person name="Chen X."/>
            <person name="Nie B."/>
            <person name="Liao X."/>
            <person name="Peng D."/>
            <person name="Ji J."/>
            <person name="Jenkins J."/>
            <person name="Williams M."/>
            <person name="Shu S."/>
            <person name="Plott C."/>
            <person name="Barry K."/>
            <person name="Rajasekar S."/>
            <person name="Grimwood J."/>
            <person name="Han X."/>
            <person name="Sun S."/>
            <person name="Hou Z."/>
            <person name="He W."/>
            <person name="Dai G."/>
            <person name="Sun C."/>
            <person name="Schmutz J."/>
            <person name="Leebens-Mack J.H."/>
            <person name="Li F.W."/>
            <person name="Wang L."/>
        </authorList>
    </citation>
    <scope>NUCLEOTIDE SEQUENCE [LARGE SCALE GENOMIC DNA]</scope>
    <source>
        <strain evidence="2">cv. PW_Plant_1</strain>
    </source>
</reference>
<proteinExistence type="predicted"/>
<dbReference type="Proteomes" id="UP001162992">
    <property type="component" value="Chromosome 17"/>
</dbReference>
<dbReference type="EMBL" id="CM055108">
    <property type="protein sequence ID" value="KAJ7524894.1"/>
    <property type="molecule type" value="Genomic_DNA"/>
</dbReference>
<name>A0ACC2B525_DIPCM</name>
<evidence type="ECO:0000313" key="2">
    <source>
        <dbReference type="Proteomes" id="UP001162992"/>
    </source>
</evidence>
<keyword evidence="2" id="KW-1185">Reference proteome</keyword>